<name>A0A370BUV2_ASPNG</name>
<dbReference type="EMBL" id="KZ851925">
    <property type="protein sequence ID" value="RDH18168.1"/>
    <property type="molecule type" value="Genomic_DNA"/>
</dbReference>
<dbReference type="AlphaFoldDB" id="A0A370BUV2"/>
<dbReference type="VEuPathDB" id="FungiDB:M747DRAFT_297319"/>
<organism evidence="1 2">
    <name type="scientific">Aspergillus niger ATCC 13496</name>
    <dbReference type="NCBI Taxonomy" id="1353008"/>
    <lineage>
        <taxon>Eukaryota</taxon>
        <taxon>Fungi</taxon>
        <taxon>Dikarya</taxon>
        <taxon>Ascomycota</taxon>
        <taxon>Pezizomycotina</taxon>
        <taxon>Eurotiomycetes</taxon>
        <taxon>Eurotiomycetidae</taxon>
        <taxon>Eurotiales</taxon>
        <taxon>Aspergillaceae</taxon>
        <taxon>Aspergillus</taxon>
        <taxon>Aspergillus subgen. Circumdati</taxon>
    </lineage>
</organism>
<reference evidence="1 2" key="1">
    <citation type="submission" date="2018-07" db="EMBL/GenBank/DDBJ databases">
        <title>Section-level genome sequencing of Aspergillus section Nigri to investigate inter- and intra-species variation.</title>
        <authorList>
            <consortium name="DOE Joint Genome Institute"/>
            <person name="Vesth T.C."/>
            <person name="Nybo J.L."/>
            <person name="Theobald S."/>
            <person name="Frisvad J.C."/>
            <person name="Larsen T.O."/>
            <person name="Nielsen K.F."/>
            <person name="Hoof J.B."/>
            <person name="Brandl J."/>
            <person name="Salamov A."/>
            <person name="Riley R."/>
            <person name="Gladden J.M."/>
            <person name="Phatale P."/>
            <person name="Nielsen M.T."/>
            <person name="Lyhne E.K."/>
            <person name="Kogle M.E."/>
            <person name="Strasser K."/>
            <person name="McDonnell E."/>
            <person name="Barry K."/>
            <person name="Clum A."/>
            <person name="Chen C."/>
            <person name="Nolan M."/>
            <person name="Sandor L."/>
            <person name="Kuo A."/>
            <person name="Lipzen A."/>
            <person name="Hainaut M."/>
            <person name="Drula E."/>
            <person name="Tsang A."/>
            <person name="Magnuson J.K."/>
            <person name="Henrissat B."/>
            <person name="Wiebenga A."/>
            <person name="Simmons B.A."/>
            <person name="Makela M.R."/>
            <person name="De vries R.P."/>
            <person name="Grigoriev I.V."/>
            <person name="Mortensen U.H."/>
            <person name="Baker S.E."/>
            <person name="Andersen M.R."/>
        </authorList>
    </citation>
    <scope>NUCLEOTIDE SEQUENCE [LARGE SCALE GENOMIC DNA]</scope>
    <source>
        <strain evidence="1 2">ATCC 13496</strain>
    </source>
</reference>
<proteinExistence type="predicted"/>
<evidence type="ECO:0000313" key="1">
    <source>
        <dbReference type="EMBL" id="RDH18168.1"/>
    </source>
</evidence>
<evidence type="ECO:0000313" key="2">
    <source>
        <dbReference type="Proteomes" id="UP000253845"/>
    </source>
</evidence>
<sequence length="127" mass="14037">MSHQQYVHSSFSLKGTPGAMGRLWIWSHGSHKNDPATSRAAPGFQGHPISKHGFQLSTGLSDFTFGGRARTIVTTRLLHMSEGEGSLCNPHTQTSAYRSIESSKIVDKLRLGGIVKHRLTPFVAYFW</sequence>
<accession>A0A370BUV2</accession>
<protein>
    <submittedName>
        <fullName evidence="1">Uncharacterized protein</fullName>
    </submittedName>
</protein>
<gene>
    <name evidence="1" type="ORF">M747DRAFT_297319</name>
</gene>
<dbReference type="Proteomes" id="UP000253845">
    <property type="component" value="Unassembled WGS sequence"/>
</dbReference>